<dbReference type="AlphaFoldDB" id="A0A8S1TBU7"/>
<evidence type="ECO:0000313" key="1">
    <source>
        <dbReference type="EMBL" id="CAD8148242.1"/>
    </source>
</evidence>
<protein>
    <submittedName>
        <fullName evidence="1">Uncharacterized protein</fullName>
    </submittedName>
</protein>
<sequence>MQISQYQNNLQIDLTIYTIIPQTKNVSYPMNLILDMQFNIIFSQLQQNSQLQQLLINHINQQRICCFSEQLLHINCIQRLKQQIQFKQFKSKLE</sequence>
<organism evidence="1 2">
    <name type="scientific">Paramecium pentaurelia</name>
    <dbReference type="NCBI Taxonomy" id="43138"/>
    <lineage>
        <taxon>Eukaryota</taxon>
        <taxon>Sar</taxon>
        <taxon>Alveolata</taxon>
        <taxon>Ciliophora</taxon>
        <taxon>Intramacronucleata</taxon>
        <taxon>Oligohymenophorea</taxon>
        <taxon>Peniculida</taxon>
        <taxon>Parameciidae</taxon>
        <taxon>Paramecium</taxon>
    </lineage>
</organism>
<evidence type="ECO:0000313" key="2">
    <source>
        <dbReference type="Proteomes" id="UP000689195"/>
    </source>
</evidence>
<keyword evidence="2" id="KW-1185">Reference proteome</keyword>
<dbReference type="Proteomes" id="UP000689195">
    <property type="component" value="Unassembled WGS sequence"/>
</dbReference>
<name>A0A8S1TBU7_9CILI</name>
<proteinExistence type="predicted"/>
<reference evidence="1" key="1">
    <citation type="submission" date="2021-01" db="EMBL/GenBank/DDBJ databases">
        <authorList>
            <consortium name="Genoscope - CEA"/>
            <person name="William W."/>
        </authorList>
    </citation>
    <scope>NUCLEOTIDE SEQUENCE</scope>
</reference>
<comment type="caution">
    <text evidence="1">The sequence shown here is derived from an EMBL/GenBank/DDBJ whole genome shotgun (WGS) entry which is preliminary data.</text>
</comment>
<gene>
    <name evidence="1" type="ORF">PPENT_87.1.T0170386</name>
</gene>
<dbReference type="EMBL" id="CAJJDO010000017">
    <property type="protein sequence ID" value="CAD8148242.1"/>
    <property type="molecule type" value="Genomic_DNA"/>
</dbReference>
<accession>A0A8S1TBU7</accession>